<organism evidence="3 4">
    <name type="scientific">Polytolypa hystricis (strain UAMH7299)</name>
    <dbReference type="NCBI Taxonomy" id="1447883"/>
    <lineage>
        <taxon>Eukaryota</taxon>
        <taxon>Fungi</taxon>
        <taxon>Dikarya</taxon>
        <taxon>Ascomycota</taxon>
        <taxon>Pezizomycotina</taxon>
        <taxon>Eurotiomycetes</taxon>
        <taxon>Eurotiomycetidae</taxon>
        <taxon>Onygenales</taxon>
        <taxon>Onygenales incertae sedis</taxon>
        <taxon>Polytolypa</taxon>
    </lineage>
</organism>
<gene>
    <name evidence="3" type="ORF">AJ80_08680</name>
</gene>
<dbReference type="Proteomes" id="UP000224634">
    <property type="component" value="Unassembled WGS sequence"/>
</dbReference>
<feature type="domain" description="Fe2OG dioxygenase" evidence="2">
    <location>
        <begin position="203"/>
        <end position="304"/>
    </location>
</feature>
<comment type="caution">
    <text evidence="3">The sequence shown here is derived from an EMBL/GenBank/DDBJ whole genome shotgun (WGS) entry which is preliminary data.</text>
</comment>
<protein>
    <recommendedName>
        <fullName evidence="2">Fe2OG dioxygenase domain-containing protein</fullName>
    </recommendedName>
</protein>
<dbReference type="InterPro" id="IPR005123">
    <property type="entry name" value="Oxoglu/Fe-dep_dioxygenase_dom"/>
</dbReference>
<evidence type="ECO:0000313" key="4">
    <source>
        <dbReference type="Proteomes" id="UP000224634"/>
    </source>
</evidence>
<keyword evidence="4" id="KW-1185">Reference proteome</keyword>
<evidence type="ECO:0000313" key="3">
    <source>
        <dbReference type="EMBL" id="PGH03432.1"/>
    </source>
</evidence>
<reference evidence="3 4" key="1">
    <citation type="submission" date="2017-10" db="EMBL/GenBank/DDBJ databases">
        <title>Comparative genomics in systemic dimorphic fungi from Ajellomycetaceae.</title>
        <authorList>
            <person name="Munoz J.F."/>
            <person name="Mcewen J.G."/>
            <person name="Clay O.K."/>
            <person name="Cuomo C.A."/>
        </authorList>
    </citation>
    <scope>NUCLEOTIDE SEQUENCE [LARGE SCALE GENOMIC DNA]</scope>
    <source>
        <strain evidence="3 4">UAMH7299</strain>
    </source>
</reference>
<name>A0A2B7X3W5_POLH7</name>
<dbReference type="PANTHER" id="PTHR33099">
    <property type="entry name" value="FE2OG DIOXYGENASE DOMAIN-CONTAINING PROTEIN"/>
    <property type="match status" value="1"/>
</dbReference>
<feature type="region of interest" description="Disordered" evidence="1">
    <location>
        <begin position="12"/>
        <end position="38"/>
    </location>
</feature>
<evidence type="ECO:0000256" key="1">
    <source>
        <dbReference type="SAM" id="MobiDB-lite"/>
    </source>
</evidence>
<dbReference type="EMBL" id="PDNA01000211">
    <property type="protein sequence ID" value="PGH03432.1"/>
    <property type="molecule type" value="Genomic_DNA"/>
</dbReference>
<sequence length="567" mass="63425">MLRTLAENYAQELAGKDRRSSDNSDSSGLAPDRDTLTQPFDSLRSAIGNEEEAALFACGGSVSILTSEGARAVREEMQDSIQNIPTSPEEYESLIPGGTILRTSPPVSVYWSPQNDGNSCRISLPYDQGASTNNLVDQLVGDCEPATFGRGDEDILDTQYRKAGKFDTDRFCTTFHPADFGILDTIEQLLLPSVNSPLENEVQFRRVRAELYKLNVYSGPSGLFQKHVDTPRSPNQFGSLVVCLPSIHKGGTLVVRHGSQTVEFNWDALSSSQLQWAAFYSDCEHEITCVTEGHRITLTYNLYVTDTIRGSLVPNSIVEPTSLPSYPQLKDLLEQPDFFPDGISPLPSINDSPFCSHTYAHASKTANVSLPRRLKGSDMALFAVLQYLGLPVKVLPILKEYGVYFPPNEESKVQGRFREKGYITQSVWGPRRWQYRKVKTLKLKYHQLFKDDFYEYKDIESRWKRLLLSRHPQGQEKYMIGARVGTELHPQQLAGAGGQDCGPDEVAEEFWPSYLLPGITMITSPKYQVSALAHLFYGNQASLDVRYSTAAILAVIPPWQERKKPST</sequence>
<dbReference type="PANTHER" id="PTHR33099:SF14">
    <property type="entry name" value="PROLYL 4-HYDROXYLASE ALPHA SUBUNIT FE(2+) 2OG DIOXYGENASE DOMAIN-CONTAINING PROTEIN"/>
    <property type="match status" value="1"/>
</dbReference>
<evidence type="ECO:0000259" key="2">
    <source>
        <dbReference type="PROSITE" id="PS51471"/>
    </source>
</evidence>
<dbReference type="STRING" id="1447883.A0A2B7X3W5"/>
<dbReference type="Gene3D" id="2.60.120.620">
    <property type="entry name" value="q2cbj1_9rhob like domain"/>
    <property type="match status" value="1"/>
</dbReference>
<dbReference type="AlphaFoldDB" id="A0A2B7X3W5"/>
<accession>A0A2B7X3W5</accession>
<dbReference type="PROSITE" id="PS51471">
    <property type="entry name" value="FE2OG_OXY"/>
    <property type="match status" value="1"/>
</dbReference>
<dbReference type="OrthoDB" id="27483at2759"/>
<proteinExistence type="predicted"/>